<reference evidence="3" key="2">
    <citation type="submission" date="2017-02" db="EMBL/GenBank/DDBJ databases">
        <title>Sunflower complete genome.</title>
        <authorList>
            <person name="Langlade N."/>
            <person name="Munos S."/>
        </authorList>
    </citation>
    <scope>NUCLEOTIDE SEQUENCE [LARGE SCALE GENOMIC DNA]</scope>
    <source>
        <tissue evidence="3">Leaves</tissue>
    </source>
</reference>
<sequence length="286" mass="33102">MRAGKRRIETGGDPKEKMILNEIMLRFRPIAPRPVSVERSVGFVPVKTKRVKRKYVRVKRKKKVDEEYDNKGWMSLDSMQLVSTANESVTDPVRKVFIPDQWISFDLSEKNKNNNNNNKNNKMCRWITTARPSLGLHDVDLTRRVTSRALLESWITMESVIGTCEDENQLGYTDEEILKDMETDSCPGFISNGYYEVQWVNLAYRRMVDPDNEKEGAQVVVSLVVKVEKSAFEYWPAFSCRMRVVYDLLSEKKKQITVPCDVWKMDSGGYAWRLDVKAALSLGRLN</sequence>
<dbReference type="Proteomes" id="UP000215914">
    <property type="component" value="Chromosome 17"/>
</dbReference>
<dbReference type="AlphaFoldDB" id="A0A251RPE0"/>
<dbReference type="InterPro" id="IPR057710">
    <property type="entry name" value="DUF7950"/>
</dbReference>
<evidence type="ECO:0000313" key="3">
    <source>
        <dbReference type="EMBL" id="OTF86265.1"/>
    </source>
</evidence>
<dbReference type="Pfam" id="PF25821">
    <property type="entry name" value="DUF7950"/>
    <property type="match status" value="1"/>
</dbReference>
<gene>
    <name evidence="3" type="ORF">HannXRQ_Chr17g0548901</name>
    <name evidence="2" type="ORF">HanXRQr2_Chr17g0800181</name>
</gene>
<dbReference type="OMA" id="GSNRVVW"/>
<name>A0A251RPE0_HELAN</name>
<reference evidence="2 4" key="1">
    <citation type="journal article" date="2017" name="Nature">
        <title>The sunflower genome provides insights into oil metabolism, flowering and Asterid evolution.</title>
        <authorList>
            <person name="Badouin H."/>
            <person name="Gouzy J."/>
            <person name="Grassa C.J."/>
            <person name="Murat F."/>
            <person name="Staton S.E."/>
            <person name="Cottret L."/>
            <person name="Lelandais-Briere C."/>
            <person name="Owens G.L."/>
            <person name="Carrere S."/>
            <person name="Mayjonade B."/>
            <person name="Legrand L."/>
            <person name="Gill N."/>
            <person name="Kane N.C."/>
            <person name="Bowers J.E."/>
            <person name="Hubner S."/>
            <person name="Bellec A."/>
            <person name="Berard A."/>
            <person name="Berges H."/>
            <person name="Blanchet N."/>
            <person name="Boniface M.C."/>
            <person name="Brunel D."/>
            <person name="Catrice O."/>
            <person name="Chaidir N."/>
            <person name="Claudel C."/>
            <person name="Donnadieu C."/>
            <person name="Faraut T."/>
            <person name="Fievet G."/>
            <person name="Helmstetter N."/>
            <person name="King M."/>
            <person name="Knapp S.J."/>
            <person name="Lai Z."/>
            <person name="Le Paslier M.C."/>
            <person name="Lippi Y."/>
            <person name="Lorenzon L."/>
            <person name="Mandel J.R."/>
            <person name="Marage G."/>
            <person name="Marchand G."/>
            <person name="Marquand E."/>
            <person name="Bret-Mestries E."/>
            <person name="Morien E."/>
            <person name="Nambeesan S."/>
            <person name="Nguyen T."/>
            <person name="Pegot-Espagnet P."/>
            <person name="Pouilly N."/>
            <person name="Raftis F."/>
            <person name="Sallet E."/>
            <person name="Schiex T."/>
            <person name="Thomas J."/>
            <person name="Vandecasteele C."/>
            <person name="Vares D."/>
            <person name="Vear F."/>
            <person name="Vautrin S."/>
            <person name="Crespi M."/>
            <person name="Mangin B."/>
            <person name="Burke J.M."/>
            <person name="Salse J."/>
            <person name="Munos S."/>
            <person name="Vincourt P."/>
            <person name="Rieseberg L.H."/>
            <person name="Langlade N.B."/>
        </authorList>
    </citation>
    <scope>NUCLEOTIDE SEQUENCE [LARGE SCALE GENOMIC DNA]</scope>
    <source>
        <strain evidence="4">cv. SF193</strain>
        <tissue evidence="2">Leaves</tissue>
    </source>
</reference>
<dbReference type="PANTHER" id="PTHR33595:SF29">
    <property type="match status" value="1"/>
</dbReference>
<evidence type="ECO:0000259" key="1">
    <source>
        <dbReference type="Pfam" id="PF25821"/>
    </source>
</evidence>
<feature type="domain" description="DUF7950" evidence="1">
    <location>
        <begin position="152"/>
        <end position="281"/>
    </location>
</feature>
<dbReference type="PANTHER" id="PTHR33595">
    <property type="entry name" value="VON WILLEBRAND FACTOR A DOMAIN PROTEIN"/>
    <property type="match status" value="1"/>
</dbReference>
<dbReference type="EMBL" id="MNCJ02000332">
    <property type="protein sequence ID" value="KAF5755214.1"/>
    <property type="molecule type" value="Genomic_DNA"/>
</dbReference>
<proteinExistence type="predicted"/>
<protein>
    <recommendedName>
        <fullName evidence="1">DUF7950 domain-containing protein</fullName>
    </recommendedName>
</protein>
<dbReference type="Gramene" id="mRNA:HanXRQr2_Chr17g0800181">
    <property type="protein sequence ID" value="CDS:HanXRQr2_Chr17g0800181.1"/>
    <property type="gene ID" value="HanXRQr2_Chr17g0800181"/>
</dbReference>
<organism evidence="3 4">
    <name type="scientific">Helianthus annuus</name>
    <name type="common">Common sunflower</name>
    <dbReference type="NCBI Taxonomy" id="4232"/>
    <lineage>
        <taxon>Eukaryota</taxon>
        <taxon>Viridiplantae</taxon>
        <taxon>Streptophyta</taxon>
        <taxon>Embryophyta</taxon>
        <taxon>Tracheophyta</taxon>
        <taxon>Spermatophyta</taxon>
        <taxon>Magnoliopsida</taxon>
        <taxon>eudicotyledons</taxon>
        <taxon>Gunneridae</taxon>
        <taxon>Pentapetalae</taxon>
        <taxon>asterids</taxon>
        <taxon>campanulids</taxon>
        <taxon>Asterales</taxon>
        <taxon>Asteraceae</taxon>
        <taxon>Asteroideae</taxon>
        <taxon>Heliantheae alliance</taxon>
        <taxon>Heliantheae</taxon>
        <taxon>Helianthus</taxon>
    </lineage>
</organism>
<reference evidence="2" key="3">
    <citation type="submission" date="2020-06" db="EMBL/GenBank/DDBJ databases">
        <title>Helianthus annuus Genome sequencing and assembly Release 2.</title>
        <authorList>
            <person name="Gouzy J."/>
            <person name="Langlade N."/>
            <person name="Munos S."/>
        </authorList>
    </citation>
    <scope>NUCLEOTIDE SEQUENCE</scope>
    <source>
        <tissue evidence="2">Leaves</tissue>
    </source>
</reference>
<dbReference type="OrthoDB" id="1898295at2759"/>
<dbReference type="EMBL" id="CM007906">
    <property type="protein sequence ID" value="OTF86265.1"/>
    <property type="molecule type" value="Genomic_DNA"/>
</dbReference>
<evidence type="ECO:0000313" key="2">
    <source>
        <dbReference type="EMBL" id="KAF5755214.1"/>
    </source>
</evidence>
<evidence type="ECO:0000313" key="4">
    <source>
        <dbReference type="Proteomes" id="UP000215914"/>
    </source>
</evidence>
<keyword evidence="4" id="KW-1185">Reference proteome</keyword>
<dbReference type="InParanoid" id="A0A251RPE0"/>
<accession>A0A251RPE0</accession>